<dbReference type="PATRIC" id="fig|1195236.3.peg.5154"/>
<dbReference type="RefSeq" id="WP_004630357.1">
    <property type="nucleotide sequence ID" value="NZ_AORV01000066.1"/>
</dbReference>
<keyword evidence="1" id="KW-0732">Signal</keyword>
<dbReference type="Proteomes" id="UP000014155">
    <property type="component" value="Unassembled WGS sequence"/>
</dbReference>
<dbReference type="eggNOG" id="COG1653">
    <property type="taxonomic scope" value="Bacteria"/>
</dbReference>
<gene>
    <name evidence="3" type="ORF">CTER_4961</name>
</gene>
<feature type="signal peptide" evidence="1">
    <location>
        <begin position="1"/>
        <end position="22"/>
    </location>
</feature>
<keyword evidence="3" id="KW-0813">Transport</keyword>
<evidence type="ECO:0000259" key="2">
    <source>
        <dbReference type="Pfam" id="PF12010"/>
    </source>
</evidence>
<evidence type="ECO:0000313" key="3">
    <source>
        <dbReference type="EMBL" id="EMS69362.1"/>
    </source>
</evidence>
<sequence>MTKYLKQISLMLVIVMLVTALAGCGSPAAGENTASTSTVSQTSASAENTAPDISKKVELNIYCVGDASPGEGSNMVRDAVNKIIEPKINATISTEYLPWSDWTNKYQLVFASGEEFDGIYTANWAYYQAQATKNGFKEITKEDLQKYAPGLLTDLPEMAWDQAKVNGKIYMIPTTFNEFPTVHFAVREDLKKKYNVPDITDLDTFGAYLDAIVKNEKGMVPLDISVMNNYSDLQQIFNTENEYAVVGNVSERNFVYKITDPGAAIVNVYETPEFMDFAKKMYQWKQAGYWSKNAISNKTPNATAFENGKSAALLTNALQATNYSEQWPVQHPGWEIQVYDSSLGKKQIGTPYIGSGLGIHATSRNADRLLMFAELARTDKELNQLLCYGIKDTHWEQVGEDQVRYIRGNTKVDYTDGLSWFFRNEKFQLNPTGVYSNYDPIFETARKNQVFHTLQAFNFDDSKLKNEVAAVSSVVTQYAVPIITGFMDPETGIPTLNEKMKAAGADKIMAAIKEQADKFIADNK</sequence>
<feature type="domain" description="DUF3502" evidence="2">
    <location>
        <begin position="455"/>
        <end position="521"/>
    </location>
</feature>
<keyword evidence="3" id="KW-0762">Sugar transport</keyword>
<dbReference type="EMBL" id="AORV01000066">
    <property type="protein sequence ID" value="EMS69362.1"/>
    <property type="molecule type" value="Genomic_DNA"/>
</dbReference>
<dbReference type="SUPFAM" id="SSF53850">
    <property type="entry name" value="Periplasmic binding protein-like II"/>
    <property type="match status" value="1"/>
</dbReference>
<proteinExistence type="predicted"/>
<evidence type="ECO:0000313" key="4">
    <source>
        <dbReference type="Proteomes" id="UP000014155"/>
    </source>
</evidence>
<dbReference type="AlphaFoldDB" id="S0FFM0"/>
<protein>
    <submittedName>
        <fullName evidence="3">ABC-type sugar transport system, periplasmic component</fullName>
    </submittedName>
</protein>
<feature type="chain" id="PRO_5039228939" evidence="1">
    <location>
        <begin position="23"/>
        <end position="524"/>
    </location>
</feature>
<dbReference type="InterPro" id="IPR022627">
    <property type="entry name" value="DUF3502"/>
</dbReference>
<dbReference type="STRING" id="1195236.CTER_4961"/>
<reference evidence="3 4" key="1">
    <citation type="journal article" date="2013" name="Genome Announc.">
        <title>Draft Genome Sequence of the Cellulolytic, Mesophilic, Anaerobic Bacterium Clostridium termitidis Strain CT1112 (DSM 5398).</title>
        <authorList>
            <person name="Lal S."/>
            <person name="Ramachandran U."/>
            <person name="Zhang X."/>
            <person name="Munir R."/>
            <person name="Sparling R."/>
            <person name="Levin D.B."/>
        </authorList>
    </citation>
    <scope>NUCLEOTIDE SEQUENCE [LARGE SCALE GENOMIC DNA]</scope>
    <source>
        <strain evidence="3 4">CT1112</strain>
    </source>
</reference>
<dbReference type="InterPro" id="IPR050490">
    <property type="entry name" value="Bact_solute-bd_prot1"/>
</dbReference>
<keyword evidence="4" id="KW-1185">Reference proteome</keyword>
<evidence type="ECO:0000256" key="1">
    <source>
        <dbReference type="SAM" id="SignalP"/>
    </source>
</evidence>
<dbReference type="Pfam" id="PF12010">
    <property type="entry name" value="DUF3502"/>
    <property type="match status" value="1"/>
</dbReference>
<organism evidence="3 4">
    <name type="scientific">Ruminiclostridium cellobioparum subsp. termitidis CT1112</name>
    <dbReference type="NCBI Taxonomy" id="1195236"/>
    <lineage>
        <taxon>Bacteria</taxon>
        <taxon>Bacillati</taxon>
        <taxon>Bacillota</taxon>
        <taxon>Clostridia</taxon>
        <taxon>Eubacteriales</taxon>
        <taxon>Oscillospiraceae</taxon>
        <taxon>Ruminiclostridium</taxon>
    </lineage>
</organism>
<name>S0FFM0_RUMCE</name>
<dbReference type="PANTHER" id="PTHR43649">
    <property type="entry name" value="ARABINOSE-BINDING PROTEIN-RELATED"/>
    <property type="match status" value="1"/>
</dbReference>
<comment type="caution">
    <text evidence="3">The sequence shown here is derived from an EMBL/GenBank/DDBJ whole genome shotgun (WGS) entry which is preliminary data.</text>
</comment>
<dbReference type="Gene3D" id="3.40.190.10">
    <property type="entry name" value="Periplasmic binding protein-like II"/>
    <property type="match status" value="1"/>
</dbReference>
<dbReference type="PANTHER" id="PTHR43649:SF17">
    <property type="entry name" value="ABC TRANSPORTER SOLUTE BINDING PROTEIN-SUGAR TRANSPORT"/>
    <property type="match status" value="1"/>
</dbReference>
<accession>S0FFM0</accession>
<dbReference type="PROSITE" id="PS51257">
    <property type="entry name" value="PROKAR_LIPOPROTEIN"/>
    <property type="match status" value="1"/>
</dbReference>